<evidence type="ECO:0000256" key="1">
    <source>
        <dbReference type="SAM" id="MobiDB-lite"/>
    </source>
</evidence>
<dbReference type="Pfam" id="PF03732">
    <property type="entry name" value="Retrotrans_gag"/>
    <property type="match status" value="1"/>
</dbReference>
<reference evidence="3" key="1">
    <citation type="journal article" date="2014" name="Nat. Commun.">
        <title>The emerging biofuel crop Camelina sativa retains a highly undifferentiated hexaploid genome structure.</title>
        <authorList>
            <person name="Kagale S."/>
            <person name="Koh C."/>
            <person name="Nixon J."/>
            <person name="Bollina V."/>
            <person name="Clarke W.E."/>
            <person name="Tuteja R."/>
            <person name="Spillane C."/>
            <person name="Robinson S.J."/>
            <person name="Links M.G."/>
            <person name="Clarke C."/>
            <person name="Higgins E.E."/>
            <person name="Huebert T."/>
            <person name="Sharpe A.G."/>
            <person name="Parkin I.A."/>
        </authorList>
    </citation>
    <scope>NUCLEOTIDE SEQUENCE [LARGE SCALE GENOMIC DNA]</scope>
    <source>
        <strain evidence="3">cv. DH55</strain>
    </source>
</reference>
<sequence>MYVLAVKIRLPTYEGTKDPMQHMNSFMAVVSKARFTEEQKDAGQCQLLVESLIENALTWFSRLLANSIDNFAQLSAAFLRNYRVFIERGVSSAELWEIVQEPGEPLRRYHTRFKERYASISVTEDVAIAAFKKGLIPGSLLQLDLNIREAKDLEDALQRGSRFAYVEEDEEKRTGKTPPARTTPAKEKSRDAYQEPRKHHDPRDAKRGVVTAISEDGGQDNTPPSTQEELYCDFHMLGGHSMTECKHLSNYLYEKYLSGEIKAVYQPKASRGSRGGRGRGGRFGRSNPGRGQKGSNHSNNAPSDVQQPPPVEQQNPAPAEVLTTPPKRQKGQQAEQIPPRSRISMIIGQTDECKDSVWALKKRGRQICSV</sequence>
<organism evidence="3 4">
    <name type="scientific">Camelina sativa</name>
    <name type="common">False flax</name>
    <name type="synonym">Myagrum sativum</name>
    <dbReference type="NCBI Taxonomy" id="90675"/>
    <lineage>
        <taxon>Eukaryota</taxon>
        <taxon>Viridiplantae</taxon>
        <taxon>Streptophyta</taxon>
        <taxon>Embryophyta</taxon>
        <taxon>Tracheophyta</taxon>
        <taxon>Spermatophyta</taxon>
        <taxon>Magnoliopsida</taxon>
        <taxon>eudicotyledons</taxon>
        <taxon>Gunneridae</taxon>
        <taxon>Pentapetalae</taxon>
        <taxon>rosids</taxon>
        <taxon>malvids</taxon>
        <taxon>Brassicales</taxon>
        <taxon>Brassicaceae</taxon>
        <taxon>Camelineae</taxon>
        <taxon>Camelina</taxon>
    </lineage>
</organism>
<proteinExistence type="predicted"/>
<feature type="domain" description="Retrotransposon gag" evidence="2">
    <location>
        <begin position="47"/>
        <end position="135"/>
    </location>
</feature>
<evidence type="ECO:0000313" key="3">
    <source>
        <dbReference type="Proteomes" id="UP000694864"/>
    </source>
</evidence>
<dbReference type="RefSeq" id="XP_010490235.1">
    <property type="nucleotide sequence ID" value="XM_010491933.1"/>
</dbReference>
<dbReference type="Proteomes" id="UP000694864">
    <property type="component" value="Chromosome 19"/>
</dbReference>
<dbReference type="PANTHER" id="PTHR33223:SF6">
    <property type="entry name" value="CCHC-TYPE DOMAIN-CONTAINING PROTEIN"/>
    <property type="match status" value="1"/>
</dbReference>
<dbReference type="PANTHER" id="PTHR33223">
    <property type="entry name" value="CCHC-TYPE DOMAIN-CONTAINING PROTEIN"/>
    <property type="match status" value="1"/>
</dbReference>
<dbReference type="GeneID" id="104767979"/>
<gene>
    <name evidence="4" type="primary">LOC104767979</name>
</gene>
<feature type="compositionally biased region" description="Basic and acidic residues" evidence="1">
    <location>
        <begin position="184"/>
        <end position="207"/>
    </location>
</feature>
<protein>
    <submittedName>
        <fullName evidence="4">Uncharacterized protein LOC104767979</fullName>
    </submittedName>
</protein>
<dbReference type="InterPro" id="IPR005162">
    <property type="entry name" value="Retrotrans_gag_dom"/>
</dbReference>
<name>A0ABM0XS87_CAMSA</name>
<feature type="region of interest" description="Disordered" evidence="1">
    <location>
        <begin position="166"/>
        <end position="208"/>
    </location>
</feature>
<evidence type="ECO:0000259" key="2">
    <source>
        <dbReference type="Pfam" id="PF03732"/>
    </source>
</evidence>
<accession>A0ABM0XS87</accession>
<keyword evidence="3" id="KW-1185">Reference proteome</keyword>
<feature type="region of interest" description="Disordered" evidence="1">
    <location>
        <begin position="266"/>
        <end position="342"/>
    </location>
</feature>
<reference evidence="4" key="2">
    <citation type="submission" date="2025-08" db="UniProtKB">
        <authorList>
            <consortium name="RefSeq"/>
        </authorList>
    </citation>
    <scope>IDENTIFICATION</scope>
    <source>
        <tissue evidence="4">Leaf</tissue>
    </source>
</reference>
<evidence type="ECO:0000313" key="4">
    <source>
        <dbReference type="RefSeq" id="XP_010490235.1"/>
    </source>
</evidence>
<feature type="compositionally biased region" description="Polar residues" evidence="1">
    <location>
        <begin position="293"/>
        <end position="304"/>
    </location>
</feature>